<dbReference type="Pfam" id="PF06463">
    <property type="entry name" value="Mob_synth_C"/>
    <property type="match status" value="1"/>
</dbReference>
<dbReference type="SFLD" id="SFLDS00029">
    <property type="entry name" value="Radical_SAM"/>
    <property type="match status" value="1"/>
</dbReference>
<dbReference type="PANTHER" id="PTHR22960">
    <property type="entry name" value="MOLYBDOPTERIN COFACTOR SYNTHESIS PROTEIN A"/>
    <property type="match status" value="1"/>
</dbReference>
<feature type="binding site" evidence="12">
    <location>
        <position position="99"/>
    </location>
    <ligand>
        <name>GTP</name>
        <dbReference type="ChEBI" id="CHEBI:37565"/>
    </ligand>
</feature>
<evidence type="ECO:0000259" key="13">
    <source>
        <dbReference type="PROSITE" id="PS51918"/>
    </source>
</evidence>
<dbReference type="GO" id="GO:0051539">
    <property type="term" value="F:4 iron, 4 sulfur cluster binding"/>
    <property type="evidence" value="ECO:0007669"/>
    <property type="project" value="UniProtKB-UniRule"/>
</dbReference>
<dbReference type="GO" id="GO:0046872">
    <property type="term" value="F:metal ion binding"/>
    <property type="evidence" value="ECO:0007669"/>
    <property type="project" value="UniProtKB-KW"/>
</dbReference>
<feature type="binding site" evidence="12">
    <location>
        <begin position="262"/>
        <end position="264"/>
    </location>
    <ligand>
        <name>GTP</name>
        <dbReference type="ChEBI" id="CHEBI:37565"/>
    </ligand>
</feature>
<evidence type="ECO:0000256" key="10">
    <source>
        <dbReference type="ARBA" id="ARBA00023239"/>
    </source>
</evidence>
<dbReference type="UniPathway" id="UPA00344"/>
<keyword evidence="7 12" id="KW-0411">Iron-sulfur</keyword>
<feature type="binding site" evidence="12">
    <location>
        <position position="26"/>
    </location>
    <ligand>
        <name>[4Fe-4S] cluster</name>
        <dbReference type="ChEBI" id="CHEBI:49883"/>
        <label>1</label>
        <note>4Fe-4S-S-AdoMet</note>
    </ligand>
</feature>
<proteinExistence type="inferred from homology"/>
<dbReference type="AlphaFoldDB" id="A0A7T5R4J7"/>
<dbReference type="PROSITE" id="PS51918">
    <property type="entry name" value="RADICAL_SAM"/>
    <property type="match status" value="1"/>
</dbReference>
<dbReference type="SUPFAM" id="SSF102114">
    <property type="entry name" value="Radical SAM enzymes"/>
    <property type="match status" value="1"/>
</dbReference>
<dbReference type="HAMAP" id="MF_01225_B">
    <property type="entry name" value="MoaA_B"/>
    <property type="match status" value="1"/>
</dbReference>
<dbReference type="InterPro" id="IPR010505">
    <property type="entry name" value="MoaA_twitch"/>
</dbReference>
<dbReference type="PANTHER" id="PTHR22960:SF28">
    <property type="entry name" value="GTP 3',8-CYCLASE"/>
    <property type="match status" value="1"/>
</dbReference>
<dbReference type="GO" id="GO:0061798">
    <property type="term" value="F:GTP 3',8'-cyclase activity"/>
    <property type="evidence" value="ECO:0007669"/>
    <property type="project" value="UniProtKB-UniRule"/>
</dbReference>
<dbReference type="InterPro" id="IPR000385">
    <property type="entry name" value="MoaA_NifB_PqqE_Fe-S-bd_CS"/>
</dbReference>
<protein>
    <recommendedName>
        <fullName evidence="1 12">GTP 3',8-cyclase</fullName>
        <ecNumber evidence="1 12">4.1.99.22</ecNumber>
    </recommendedName>
    <alternativeName>
        <fullName evidence="12">Molybdenum cofactor biosynthesis protein A</fullName>
    </alternativeName>
</protein>
<evidence type="ECO:0000256" key="5">
    <source>
        <dbReference type="ARBA" id="ARBA00022741"/>
    </source>
</evidence>
<dbReference type="InterPro" id="IPR040064">
    <property type="entry name" value="MoaA-like"/>
</dbReference>
<feature type="binding site" evidence="12">
    <location>
        <position position="32"/>
    </location>
    <ligand>
        <name>S-adenosyl-L-methionine</name>
        <dbReference type="ChEBI" id="CHEBI:59789"/>
    </ligand>
</feature>
<keyword evidence="5 12" id="KW-0547">Nucleotide-binding</keyword>
<sequence length="329" mass="36640">MNHPPLIGDRFGRRFPYLRLSVTDVCNFRCSYCLPDGYQKAHNDEFITVAETGRLVKAFAGLGTWKIRLTGGEPTVRPDFVSLAETVSSTPGIRRVAFTTNGYKLPERARSYYASGLRAINISIDSLDPRRFHEITGHNRLFEVVEGVNAALNVGFESVKINTVLLKGLNDDELDGFLAFVESRPVSLRFIELMQTGDNLSYFRKHHIPAAVIRSKLAERGWALQERAEGAGPAVEYAHPAYAGRIGLIAPYAKDFCNSCNRLRVSSRGALHLCLFGSGGYDLRPLLQADDQIEELKDKILSLMQFKRSSHFLHEGDTGVRRHLASIGG</sequence>
<dbReference type="InterPro" id="IPR007197">
    <property type="entry name" value="rSAM"/>
</dbReference>
<evidence type="ECO:0000256" key="11">
    <source>
        <dbReference type="ARBA" id="ARBA00048697"/>
    </source>
</evidence>
<evidence type="ECO:0000256" key="9">
    <source>
        <dbReference type="ARBA" id="ARBA00023150"/>
    </source>
</evidence>
<feature type="binding site" evidence="12">
    <location>
        <position position="194"/>
    </location>
    <ligand>
        <name>S-adenosyl-L-methionine</name>
        <dbReference type="ChEBI" id="CHEBI:59789"/>
    </ligand>
</feature>
<keyword evidence="9 12" id="KW-0501">Molybdenum cofactor biosynthesis</keyword>
<dbReference type="Pfam" id="PF04055">
    <property type="entry name" value="Radical_SAM"/>
    <property type="match status" value="1"/>
</dbReference>
<keyword evidence="6 12" id="KW-0408">Iron</keyword>
<name>A0A7T5R4J7_9BACT</name>
<dbReference type="InterPro" id="IPR006638">
    <property type="entry name" value="Elp3/MiaA/NifB-like_rSAM"/>
</dbReference>
<feature type="binding site" evidence="12">
    <location>
        <position position="33"/>
    </location>
    <ligand>
        <name>[4Fe-4S] cluster</name>
        <dbReference type="ChEBI" id="CHEBI:49883"/>
        <label>1</label>
        <note>4Fe-4S-S-AdoMet</note>
    </ligand>
</feature>
<accession>A0A7T5R4J7</accession>
<dbReference type="SFLD" id="SFLDG01067">
    <property type="entry name" value="SPASM/twitch_domain_containing"/>
    <property type="match status" value="1"/>
</dbReference>
<keyword evidence="10 12" id="KW-0456">Lyase</keyword>
<feature type="domain" description="Radical SAM core" evidence="13">
    <location>
        <begin position="10"/>
        <end position="234"/>
    </location>
</feature>
<dbReference type="GO" id="GO:0006777">
    <property type="term" value="P:Mo-molybdopterin cofactor biosynthetic process"/>
    <property type="evidence" value="ECO:0007669"/>
    <property type="project" value="UniProtKB-UniRule"/>
</dbReference>
<dbReference type="EC" id="4.1.99.22" evidence="1 12"/>
<comment type="catalytic activity">
    <reaction evidence="11 12">
        <text>GTP + AH2 + S-adenosyl-L-methionine = (8S)-3',8-cyclo-7,8-dihydroguanosine 5'-triphosphate + 5'-deoxyadenosine + L-methionine + A + H(+)</text>
        <dbReference type="Rhea" id="RHEA:49576"/>
        <dbReference type="ChEBI" id="CHEBI:13193"/>
        <dbReference type="ChEBI" id="CHEBI:15378"/>
        <dbReference type="ChEBI" id="CHEBI:17319"/>
        <dbReference type="ChEBI" id="CHEBI:17499"/>
        <dbReference type="ChEBI" id="CHEBI:37565"/>
        <dbReference type="ChEBI" id="CHEBI:57844"/>
        <dbReference type="ChEBI" id="CHEBI:59789"/>
        <dbReference type="ChEBI" id="CHEBI:131766"/>
        <dbReference type="EC" id="4.1.99.22"/>
    </reaction>
</comment>
<evidence type="ECO:0000256" key="4">
    <source>
        <dbReference type="ARBA" id="ARBA00022723"/>
    </source>
</evidence>
<evidence type="ECO:0000256" key="3">
    <source>
        <dbReference type="ARBA" id="ARBA00022691"/>
    </source>
</evidence>
<dbReference type="GO" id="GO:0061799">
    <property type="term" value="F:cyclic pyranopterin monophosphate synthase activity"/>
    <property type="evidence" value="ECO:0007669"/>
    <property type="project" value="TreeGrafter"/>
</dbReference>
<dbReference type="CDD" id="cd21117">
    <property type="entry name" value="Twitch_MoaA"/>
    <property type="match status" value="1"/>
</dbReference>
<comment type="pathway">
    <text evidence="12">Cofactor biosynthesis; molybdopterin biosynthesis.</text>
</comment>
<dbReference type="SMART" id="SM00729">
    <property type="entry name" value="Elp3"/>
    <property type="match status" value="1"/>
</dbReference>
<feature type="binding site" evidence="12">
    <location>
        <position position="260"/>
    </location>
    <ligand>
        <name>[4Fe-4S] cluster</name>
        <dbReference type="ChEBI" id="CHEBI:49883"/>
        <label>2</label>
        <note>4Fe-4S-substrate</note>
    </ligand>
</feature>
<feature type="binding site" evidence="12">
    <location>
        <position position="274"/>
    </location>
    <ligand>
        <name>[4Fe-4S] cluster</name>
        <dbReference type="ChEBI" id="CHEBI:49883"/>
        <label>2</label>
        <note>4Fe-4S-substrate</note>
    </ligand>
</feature>
<evidence type="ECO:0000313" key="15">
    <source>
        <dbReference type="Proteomes" id="UP000595362"/>
    </source>
</evidence>
<evidence type="ECO:0000256" key="8">
    <source>
        <dbReference type="ARBA" id="ARBA00023134"/>
    </source>
</evidence>
<feature type="binding site" evidence="12">
    <location>
        <position position="123"/>
    </location>
    <ligand>
        <name>S-adenosyl-L-methionine</name>
        <dbReference type="ChEBI" id="CHEBI:59789"/>
    </ligand>
</feature>
<dbReference type="NCBIfam" id="TIGR02666">
    <property type="entry name" value="moaA"/>
    <property type="match status" value="1"/>
</dbReference>
<evidence type="ECO:0000313" key="14">
    <source>
        <dbReference type="EMBL" id="QQG37299.1"/>
    </source>
</evidence>
<reference evidence="14 15" key="1">
    <citation type="submission" date="2020-07" db="EMBL/GenBank/DDBJ databases">
        <title>Huge and variable diversity of episymbiotic CPR bacteria and DPANN archaea in groundwater ecosystems.</title>
        <authorList>
            <person name="He C.Y."/>
            <person name="Keren R."/>
            <person name="Whittaker M."/>
            <person name="Farag I.F."/>
            <person name="Doudna J."/>
            <person name="Cate J.H.D."/>
            <person name="Banfield J.F."/>
        </authorList>
    </citation>
    <scope>NUCLEOTIDE SEQUENCE [LARGE SCALE GENOMIC DNA]</scope>
    <source>
        <strain evidence="14">NC_groundwater_70_Ag_B-0.1um_54_66</strain>
    </source>
</reference>
<dbReference type="InterPro" id="IPR058240">
    <property type="entry name" value="rSAM_sf"/>
</dbReference>
<dbReference type="Proteomes" id="UP000595362">
    <property type="component" value="Chromosome"/>
</dbReference>
<dbReference type="SFLD" id="SFLDG01386">
    <property type="entry name" value="main_SPASM_domain-containing"/>
    <property type="match status" value="1"/>
</dbReference>
<feature type="binding site" evidence="12">
    <location>
        <position position="257"/>
    </location>
    <ligand>
        <name>[4Fe-4S] cluster</name>
        <dbReference type="ChEBI" id="CHEBI:49883"/>
        <label>2</label>
        <note>4Fe-4S-substrate</note>
    </ligand>
</feature>
<feature type="binding site" evidence="12">
    <location>
        <position position="19"/>
    </location>
    <ligand>
        <name>GTP</name>
        <dbReference type="ChEBI" id="CHEBI:37565"/>
    </ligand>
</feature>
<dbReference type="GO" id="GO:0005525">
    <property type="term" value="F:GTP binding"/>
    <property type="evidence" value="ECO:0007669"/>
    <property type="project" value="UniProtKB-UniRule"/>
</dbReference>
<feature type="binding site" evidence="12">
    <location>
        <position position="72"/>
    </location>
    <ligand>
        <name>S-adenosyl-L-methionine</name>
        <dbReference type="ChEBI" id="CHEBI:59789"/>
    </ligand>
</feature>
<evidence type="ECO:0000256" key="1">
    <source>
        <dbReference type="ARBA" id="ARBA00012167"/>
    </source>
</evidence>
<keyword evidence="4 12" id="KW-0479">Metal-binding</keyword>
<evidence type="ECO:0000256" key="6">
    <source>
        <dbReference type="ARBA" id="ARBA00023004"/>
    </source>
</evidence>
<gene>
    <name evidence="12 14" type="primary">moaA</name>
    <name evidence="14" type="ORF">HYS17_05935</name>
</gene>
<feature type="binding site" evidence="12">
    <location>
        <position position="68"/>
    </location>
    <ligand>
        <name>GTP</name>
        <dbReference type="ChEBI" id="CHEBI:37565"/>
    </ligand>
</feature>
<dbReference type="CDD" id="cd01335">
    <property type="entry name" value="Radical_SAM"/>
    <property type="match status" value="1"/>
</dbReference>
<evidence type="ECO:0000256" key="12">
    <source>
        <dbReference type="HAMAP-Rule" id="MF_01225"/>
    </source>
</evidence>
<dbReference type="InterPro" id="IPR050105">
    <property type="entry name" value="MoCo_biosynth_MoaA/MoaC"/>
</dbReference>
<dbReference type="Gene3D" id="3.20.20.70">
    <property type="entry name" value="Aldolase class I"/>
    <property type="match status" value="1"/>
</dbReference>
<evidence type="ECO:0000256" key="2">
    <source>
        <dbReference type="ARBA" id="ARBA00022485"/>
    </source>
</evidence>
<dbReference type="InterPro" id="IPR013483">
    <property type="entry name" value="MoaA"/>
</dbReference>
<comment type="similarity">
    <text evidence="12">Belongs to the radical SAM superfamily. MoaA family.</text>
</comment>
<keyword evidence="3 12" id="KW-0949">S-adenosyl-L-methionine</keyword>
<dbReference type="PROSITE" id="PS01305">
    <property type="entry name" value="MOAA_NIFB_PQQE"/>
    <property type="match status" value="1"/>
</dbReference>
<feature type="binding site" evidence="12">
    <location>
        <position position="30"/>
    </location>
    <ligand>
        <name>[4Fe-4S] cluster</name>
        <dbReference type="ChEBI" id="CHEBI:49883"/>
        <label>1</label>
        <note>4Fe-4S-S-AdoMet</note>
    </ligand>
</feature>
<comment type="cofactor">
    <cofactor evidence="12">
        <name>[4Fe-4S] cluster</name>
        <dbReference type="ChEBI" id="CHEBI:49883"/>
    </cofactor>
    <text evidence="12">Binds 2 [4Fe-4S] clusters. Binds 1 [4Fe-4S] cluster coordinated with 3 cysteines and an exchangeable S-adenosyl-L-methionine and 1 [4Fe-4S] cluster coordinated with 3 cysteines and the GTP-derived substrate.</text>
</comment>
<keyword evidence="2 12" id="KW-0004">4Fe-4S</keyword>
<comment type="subunit">
    <text evidence="12">Monomer and homodimer.</text>
</comment>
<dbReference type="GO" id="GO:1904047">
    <property type="term" value="F:S-adenosyl-L-methionine binding"/>
    <property type="evidence" value="ECO:0007669"/>
    <property type="project" value="UniProtKB-UniRule"/>
</dbReference>
<comment type="function">
    <text evidence="12">Catalyzes the cyclization of GTP to (8S)-3',8-cyclo-7,8-dihydroguanosine 5'-triphosphate.</text>
</comment>
<dbReference type="SFLD" id="SFLDG01383">
    <property type="entry name" value="cyclic_pyranopterin_phosphate"/>
    <property type="match status" value="1"/>
</dbReference>
<feature type="binding site" evidence="12">
    <location>
        <position position="160"/>
    </location>
    <ligand>
        <name>GTP</name>
        <dbReference type="ChEBI" id="CHEBI:37565"/>
    </ligand>
</feature>
<organism evidence="14 15">
    <name type="scientific">Micavibrio aeruginosavorus</name>
    <dbReference type="NCBI Taxonomy" id="349221"/>
    <lineage>
        <taxon>Bacteria</taxon>
        <taxon>Pseudomonadati</taxon>
        <taxon>Bdellovibrionota</taxon>
        <taxon>Bdellovibrionia</taxon>
        <taxon>Bdellovibrionales</taxon>
        <taxon>Pseudobdellovibrionaceae</taxon>
        <taxon>Micavibrio</taxon>
    </lineage>
</organism>
<dbReference type="InterPro" id="IPR013785">
    <property type="entry name" value="Aldolase_TIM"/>
</dbReference>
<evidence type="ECO:0000256" key="7">
    <source>
        <dbReference type="ARBA" id="ARBA00023014"/>
    </source>
</evidence>
<dbReference type="EMBL" id="CP066681">
    <property type="protein sequence ID" value="QQG37299.1"/>
    <property type="molecule type" value="Genomic_DNA"/>
</dbReference>
<keyword evidence="8 12" id="KW-0342">GTP-binding</keyword>